<dbReference type="InterPro" id="IPR036410">
    <property type="entry name" value="HSP_DnaJ_Cys-rich_dom_sf"/>
</dbReference>
<comment type="caution">
    <text evidence="1">The sequence shown here is derived from an EMBL/GenBank/DDBJ whole genome shotgun (WGS) entry which is preliminary data.</text>
</comment>
<protein>
    <recommendedName>
        <fullName evidence="3">Molecular chaperone DnaJ</fullName>
    </recommendedName>
</protein>
<gene>
    <name evidence="1" type="ORF">GCM10022416_38610</name>
</gene>
<evidence type="ECO:0008006" key="3">
    <source>
        <dbReference type="Google" id="ProtNLM"/>
    </source>
</evidence>
<evidence type="ECO:0000313" key="1">
    <source>
        <dbReference type="EMBL" id="GAA4146241.1"/>
    </source>
</evidence>
<keyword evidence="2" id="KW-1185">Reference proteome</keyword>
<dbReference type="Proteomes" id="UP001500266">
    <property type="component" value="Unassembled WGS sequence"/>
</dbReference>
<proteinExistence type="predicted"/>
<organism evidence="1 2">
    <name type="scientific">Actinomadura keratinilytica</name>
    <dbReference type="NCBI Taxonomy" id="547461"/>
    <lineage>
        <taxon>Bacteria</taxon>
        <taxon>Bacillati</taxon>
        <taxon>Actinomycetota</taxon>
        <taxon>Actinomycetes</taxon>
        <taxon>Streptosporangiales</taxon>
        <taxon>Thermomonosporaceae</taxon>
        <taxon>Actinomadura</taxon>
    </lineage>
</organism>
<evidence type="ECO:0000313" key="2">
    <source>
        <dbReference type="Proteomes" id="UP001500266"/>
    </source>
</evidence>
<dbReference type="EMBL" id="BAABDO010000060">
    <property type="protein sequence ID" value="GAA4146241.1"/>
    <property type="molecule type" value="Genomic_DNA"/>
</dbReference>
<dbReference type="Gene3D" id="2.10.230.10">
    <property type="entry name" value="Heat shock protein DnaJ, cysteine-rich domain"/>
    <property type="match status" value="1"/>
</dbReference>
<name>A0ABP7Z2V5_9ACTN</name>
<accession>A0ABP7Z2V5</accession>
<dbReference type="SUPFAM" id="SSF57938">
    <property type="entry name" value="DnaJ/Hsp40 cysteine-rich domain"/>
    <property type="match status" value="1"/>
</dbReference>
<sequence length="100" mass="10013">MPFALCVEGDGSGVSDRLDCPDCGGSGEQRMGPLVLACNFCGGRGYVGDDSGPPPEPPPVWADVGTANFPGCRVCLGAGHVVTSTLQQLPCPACSGDSAT</sequence>
<reference evidence="2" key="1">
    <citation type="journal article" date="2019" name="Int. J. Syst. Evol. Microbiol.">
        <title>The Global Catalogue of Microorganisms (GCM) 10K type strain sequencing project: providing services to taxonomists for standard genome sequencing and annotation.</title>
        <authorList>
            <consortium name="The Broad Institute Genomics Platform"/>
            <consortium name="The Broad Institute Genome Sequencing Center for Infectious Disease"/>
            <person name="Wu L."/>
            <person name="Ma J."/>
        </authorList>
    </citation>
    <scope>NUCLEOTIDE SEQUENCE [LARGE SCALE GENOMIC DNA]</scope>
    <source>
        <strain evidence="2">JCM 17316</strain>
    </source>
</reference>